<reference evidence="1" key="1">
    <citation type="submission" date="2023-08" db="EMBL/GenBank/DDBJ databases">
        <authorList>
            <person name="Alioto T."/>
            <person name="Alioto T."/>
            <person name="Gomez Garrido J."/>
        </authorList>
    </citation>
    <scope>NUCLEOTIDE SEQUENCE</scope>
</reference>
<organism evidence="1 2">
    <name type="scientific">Octopus vulgaris</name>
    <name type="common">Common octopus</name>
    <dbReference type="NCBI Taxonomy" id="6645"/>
    <lineage>
        <taxon>Eukaryota</taxon>
        <taxon>Metazoa</taxon>
        <taxon>Spiralia</taxon>
        <taxon>Lophotrochozoa</taxon>
        <taxon>Mollusca</taxon>
        <taxon>Cephalopoda</taxon>
        <taxon>Coleoidea</taxon>
        <taxon>Octopodiformes</taxon>
        <taxon>Octopoda</taxon>
        <taxon>Incirrata</taxon>
        <taxon>Octopodidae</taxon>
        <taxon>Octopus</taxon>
    </lineage>
</organism>
<dbReference type="Proteomes" id="UP001162480">
    <property type="component" value="Chromosome 2"/>
</dbReference>
<gene>
    <name evidence="1" type="ORF">OCTVUL_1B017564</name>
</gene>
<evidence type="ECO:0000313" key="2">
    <source>
        <dbReference type="Proteomes" id="UP001162480"/>
    </source>
</evidence>
<sequence>MSNRLRAFDIKFETQLKLDSTRRSFAPIIESKENISKRVQRSYTISEKLNAVKRVKEHSGNLSAATRDLEIVNFVTKVVATSNKETIRRAFECCGIAPRGRTVEDSLLNSGLQDILSGLEVNVPDAHNDKIEEDEIQVNEIRSDVNYGQATN</sequence>
<proteinExistence type="predicted"/>
<accession>A0AA36AK23</accession>
<dbReference type="AlphaFoldDB" id="A0AA36AK23"/>
<evidence type="ECO:0000313" key="1">
    <source>
        <dbReference type="EMBL" id="CAI9716924.1"/>
    </source>
</evidence>
<keyword evidence="2" id="KW-1185">Reference proteome</keyword>
<name>A0AA36AK23_OCTVU</name>
<protein>
    <submittedName>
        <fullName evidence="1">Uncharacterized protein</fullName>
    </submittedName>
</protein>
<dbReference type="EMBL" id="OX597815">
    <property type="protein sequence ID" value="CAI9716924.1"/>
    <property type="molecule type" value="Genomic_DNA"/>
</dbReference>